<feature type="domain" description="Peptidase M3A/M3B catalytic" evidence="8">
    <location>
        <begin position="221"/>
        <end position="707"/>
    </location>
</feature>
<dbReference type="Gene3D" id="1.20.1050.40">
    <property type="entry name" value="Endopeptidase. Chain P, domain 1"/>
    <property type="match status" value="1"/>
</dbReference>
<dbReference type="GO" id="GO:0006518">
    <property type="term" value="P:peptide metabolic process"/>
    <property type="evidence" value="ECO:0007669"/>
    <property type="project" value="TreeGrafter"/>
</dbReference>
<dbReference type="SUPFAM" id="SSF55486">
    <property type="entry name" value="Metalloproteases ('zincins'), catalytic domain"/>
    <property type="match status" value="1"/>
</dbReference>
<dbReference type="RefSeq" id="XP_007836580.1">
    <property type="nucleotide sequence ID" value="XM_007838389.1"/>
</dbReference>
<evidence type="ECO:0000256" key="7">
    <source>
        <dbReference type="RuleBase" id="RU003435"/>
    </source>
</evidence>
<evidence type="ECO:0000256" key="6">
    <source>
        <dbReference type="ARBA" id="ARBA00023049"/>
    </source>
</evidence>
<dbReference type="GO" id="GO:0005758">
    <property type="term" value="C:mitochondrial intermembrane space"/>
    <property type="evidence" value="ECO:0007669"/>
    <property type="project" value="TreeGrafter"/>
</dbReference>
<keyword evidence="2 7" id="KW-0645">Protease</keyword>
<dbReference type="eggNOG" id="KOG2089">
    <property type="taxonomic scope" value="Eukaryota"/>
</dbReference>
<name>W3WXZ6_PESFW</name>
<evidence type="ECO:0000313" key="10">
    <source>
        <dbReference type="Proteomes" id="UP000030651"/>
    </source>
</evidence>
<dbReference type="GO" id="GO:0004222">
    <property type="term" value="F:metalloendopeptidase activity"/>
    <property type="evidence" value="ECO:0007669"/>
    <property type="project" value="InterPro"/>
</dbReference>
<dbReference type="KEGG" id="pfy:PFICI_09808"/>
<proteinExistence type="inferred from homology"/>
<protein>
    <recommendedName>
        <fullName evidence="8">Peptidase M3A/M3B catalytic domain-containing protein</fullName>
    </recommendedName>
</protein>
<dbReference type="OMA" id="QLAMIDM"/>
<keyword evidence="4 7" id="KW-0378">Hydrolase</keyword>
<accession>W3WXZ6</accession>
<evidence type="ECO:0000259" key="8">
    <source>
        <dbReference type="Pfam" id="PF01432"/>
    </source>
</evidence>
<dbReference type="InterPro" id="IPR024077">
    <property type="entry name" value="Neurolysin/TOP_dom2"/>
</dbReference>
<keyword evidence="6 7" id="KW-0482">Metalloprotease</keyword>
<dbReference type="PANTHER" id="PTHR11804:SF84">
    <property type="entry name" value="SACCHAROLYSIN"/>
    <property type="match status" value="1"/>
</dbReference>
<dbReference type="PANTHER" id="PTHR11804">
    <property type="entry name" value="PROTEASE M3 THIMET OLIGOPEPTIDASE-RELATED"/>
    <property type="match status" value="1"/>
</dbReference>
<dbReference type="OrthoDB" id="534666at2759"/>
<organism evidence="9 10">
    <name type="scientific">Pestalotiopsis fici (strain W106-1 / CGMCC3.15140)</name>
    <dbReference type="NCBI Taxonomy" id="1229662"/>
    <lineage>
        <taxon>Eukaryota</taxon>
        <taxon>Fungi</taxon>
        <taxon>Dikarya</taxon>
        <taxon>Ascomycota</taxon>
        <taxon>Pezizomycotina</taxon>
        <taxon>Sordariomycetes</taxon>
        <taxon>Xylariomycetidae</taxon>
        <taxon>Amphisphaeriales</taxon>
        <taxon>Sporocadaceae</taxon>
        <taxon>Pestalotiopsis</taxon>
    </lineage>
</organism>
<reference evidence="10" key="1">
    <citation type="journal article" date="2015" name="BMC Genomics">
        <title>Genomic and transcriptomic analysis of the endophytic fungus Pestalotiopsis fici reveals its lifestyle and high potential for synthesis of natural products.</title>
        <authorList>
            <person name="Wang X."/>
            <person name="Zhang X."/>
            <person name="Liu L."/>
            <person name="Xiang M."/>
            <person name="Wang W."/>
            <person name="Sun X."/>
            <person name="Che Y."/>
            <person name="Guo L."/>
            <person name="Liu G."/>
            <person name="Guo L."/>
            <person name="Wang C."/>
            <person name="Yin W.B."/>
            <person name="Stadler M."/>
            <person name="Zhang X."/>
            <person name="Liu X."/>
        </authorList>
    </citation>
    <scope>NUCLEOTIDE SEQUENCE [LARGE SCALE GENOMIC DNA]</scope>
    <source>
        <strain evidence="10">W106-1 / CGMCC3.15140</strain>
    </source>
</reference>
<evidence type="ECO:0000256" key="1">
    <source>
        <dbReference type="ARBA" id="ARBA00006040"/>
    </source>
</evidence>
<dbReference type="GeneID" id="19274821"/>
<dbReference type="HOGENOM" id="CLU_001805_1_1_1"/>
<evidence type="ECO:0000256" key="5">
    <source>
        <dbReference type="ARBA" id="ARBA00022833"/>
    </source>
</evidence>
<evidence type="ECO:0000256" key="3">
    <source>
        <dbReference type="ARBA" id="ARBA00022723"/>
    </source>
</evidence>
<dbReference type="Gene3D" id="3.40.390.10">
    <property type="entry name" value="Collagenase (Catalytic Domain)"/>
    <property type="match status" value="1"/>
</dbReference>
<dbReference type="Proteomes" id="UP000030651">
    <property type="component" value="Unassembled WGS sequence"/>
</dbReference>
<sequence length="713" mass="82340">MAKRIPPQSPFKVPKRDDIFPMMDALIAEYDNIIDTIVRTNTAESATFETVLRPWLHVDNETQAPLGMIANLQYCSPSLETQDTVRDALKRYNQAVANWSRREDYFVLLQAALEREQDDPHLGQEARFILEQKVKDYKQCGYGILSQSGIEDYLKGRLEVVDLCSEYKRNVAQESSGIWFSEKELDGVPSDELAKWKTDDSTPDQHKKFVPFANGGAQTVLRYAHEPEVRRKMYIENDKKLLHNEPILLDIMRRRRSQANKLKLPNHAAYRAPNRAVRSAEWINRFLDDLKPQLIPIVEKEVAEIQAVRLDDRIRRGLLQDGDEKSFPSWEQSYYHTMMQKTLQVDEVLISEFFPLEHVMDAMLGLFTSFLGLRFDRVSDSELNPNVKWHESVEIFAVWDGPAQDEAAGFIGYLYMDLLYREHKYRGNQNVNLECGYTKADGTRKYPSTILSCALPTPAPGTCKLLKHREVATIFHELGHAIHDLLSKTEFVMFHGSNRLPVDAGEMPSMFLENFVWLEDVLAKLSRHYTTLDAKYLEQWRKDNPGKPDPPRSIPAEFVQALSRSRYLNEAQFYCHQLTVSLFDMKLHSMASPEEAELLDARKLWYGYREELEAKSFEDVKGGGSDYTTFAHLVSGYDVGYYGYLVCEAFAQDIWHSQFAKNPWDRDTWNRYRRKFLEYGGAHPDKLKMLEDFLGRKPNVGALVESLVQGAPN</sequence>
<dbReference type="Gene3D" id="1.10.1370.10">
    <property type="entry name" value="Neurolysin, domain 3"/>
    <property type="match status" value="1"/>
</dbReference>
<dbReference type="AlphaFoldDB" id="W3WXZ6"/>
<evidence type="ECO:0000256" key="4">
    <source>
        <dbReference type="ARBA" id="ARBA00022801"/>
    </source>
</evidence>
<evidence type="ECO:0000313" key="9">
    <source>
        <dbReference type="EMBL" id="ETS77746.1"/>
    </source>
</evidence>
<dbReference type="GO" id="GO:0006508">
    <property type="term" value="P:proteolysis"/>
    <property type="evidence" value="ECO:0007669"/>
    <property type="project" value="UniProtKB-KW"/>
</dbReference>
<dbReference type="InParanoid" id="W3WXZ6"/>
<gene>
    <name evidence="9" type="ORF">PFICI_09808</name>
</gene>
<keyword evidence="10" id="KW-1185">Reference proteome</keyword>
<keyword evidence="3 7" id="KW-0479">Metal-binding</keyword>
<dbReference type="InterPro" id="IPR045090">
    <property type="entry name" value="Pept_M3A_M3B"/>
</dbReference>
<dbReference type="InterPro" id="IPR024079">
    <property type="entry name" value="MetalloPept_cat_dom_sf"/>
</dbReference>
<dbReference type="GO" id="GO:0046872">
    <property type="term" value="F:metal ion binding"/>
    <property type="evidence" value="ECO:0007669"/>
    <property type="project" value="UniProtKB-UniRule"/>
</dbReference>
<comment type="similarity">
    <text evidence="1 7">Belongs to the peptidase M3 family.</text>
</comment>
<dbReference type="InterPro" id="IPR001567">
    <property type="entry name" value="Pept_M3A_M3B_dom"/>
</dbReference>
<dbReference type="CDD" id="cd06455">
    <property type="entry name" value="M3A_TOP"/>
    <property type="match status" value="1"/>
</dbReference>
<comment type="cofactor">
    <cofactor evidence="7">
        <name>Zn(2+)</name>
        <dbReference type="ChEBI" id="CHEBI:29105"/>
    </cofactor>
    <text evidence="7">Binds 1 zinc ion.</text>
</comment>
<dbReference type="InterPro" id="IPR024080">
    <property type="entry name" value="Neurolysin/TOP_N"/>
</dbReference>
<keyword evidence="5 7" id="KW-0862">Zinc</keyword>
<dbReference type="Pfam" id="PF01432">
    <property type="entry name" value="Peptidase_M3"/>
    <property type="match status" value="1"/>
</dbReference>
<evidence type="ECO:0000256" key="2">
    <source>
        <dbReference type="ARBA" id="ARBA00022670"/>
    </source>
</evidence>
<dbReference type="EMBL" id="KI912115">
    <property type="protein sequence ID" value="ETS77746.1"/>
    <property type="molecule type" value="Genomic_DNA"/>
</dbReference>